<name>A0A8J3DBB1_9BACT</name>
<dbReference type="Proteomes" id="UP000598271">
    <property type="component" value="Unassembled WGS sequence"/>
</dbReference>
<dbReference type="AlphaFoldDB" id="A0A8J3DBB1"/>
<dbReference type="EMBL" id="BMXF01000004">
    <property type="protein sequence ID" value="GHB79636.1"/>
    <property type="molecule type" value="Genomic_DNA"/>
</dbReference>
<reference evidence="1 2" key="1">
    <citation type="journal article" date="2014" name="Int. J. Syst. Evol. Microbiol.">
        <title>Complete genome sequence of Corynebacterium casei LMG S-19264T (=DSM 44701T), isolated from a smear-ripened cheese.</title>
        <authorList>
            <consortium name="US DOE Joint Genome Institute (JGI-PGF)"/>
            <person name="Walter F."/>
            <person name="Albersmeier A."/>
            <person name="Kalinowski J."/>
            <person name="Ruckert C."/>
        </authorList>
    </citation>
    <scope>NUCLEOTIDE SEQUENCE [LARGE SCALE GENOMIC DNA]</scope>
    <source>
        <strain evidence="1 2">KCTC 12866</strain>
    </source>
</reference>
<proteinExistence type="predicted"/>
<keyword evidence="2" id="KW-1185">Reference proteome</keyword>
<accession>A0A8J3DBB1</accession>
<protein>
    <submittedName>
        <fullName evidence="1">Uncharacterized protein</fullName>
    </submittedName>
</protein>
<comment type="caution">
    <text evidence="1">The sequence shown here is derived from an EMBL/GenBank/DDBJ whole genome shotgun (WGS) entry which is preliminary data.</text>
</comment>
<evidence type="ECO:0000313" key="1">
    <source>
        <dbReference type="EMBL" id="GHB79636.1"/>
    </source>
</evidence>
<gene>
    <name evidence="1" type="ORF">GCM10007390_37160</name>
</gene>
<sequence>MQTIKNTGLVSWDLSDAWVNKWEMRTKDDFGEILWVCGNSQSVLVMQILKLVYWKSNEVRAEEHLKFDKVPASG</sequence>
<evidence type="ECO:0000313" key="2">
    <source>
        <dbReference type="Proteomes" id="UP000598271"/>
    </source>
</evidence>
<organism evidence="1 2">
    <name type="scientific">Persicitalea jodogahamensis</name>
    <dbReference type="NCBI Taxonomy" id="402147"/>
    <lineage>
        <taxon>Bacteria</taxon>
        <taxon>Pseudomonadati</taxon>
        <taxon>Bacteroidota</taxon>
        <taxon>Cytophagia</taxon>
        <taxon>Cytophagales</taxon>
        <taxon>Spirosomataceae</taxon>
        <taxon>Persicitalea</taxon>
    </lineage>
</organism>